<proteinExistence type="predicted"/>
<dbReference type="Proteomes" id="UP000801492">
    <property type="component" value="Unassembled WGS sequence"/>
</dbReference>
<keyword evidence="2" id="KW-1185">Reference proteome</keyword>
<dbReference type="OrthoDB" id="8193560at2759"/>
<accession>A0A8K0DH27</accession>
<gene>
    <name evidence="1" type="ORF">ILUMI_00112</name>
</gene>
<name>A0A8K0DH27_IGNLU</name>
<organism evidence="1 2">
    <name type="scientific">Ignelater luminosus</name>
    <name type="common">Cucubano</name>
    <name type="synonym">Pyrophorus luminosus</name>
    <dbReference type="NCBI Taxonomy" id="2038154"/>
    <lineage>
        <taxon>Eukaryota</taxon>
        <taxon>Metazoa</taxon>
        <taxon>Ecdysozoa</taxon>
        <taxon>Arthropoda</taxon>
        <taxon>Hexapoda</taxon>
        <taxon>Insecta</taxon>
        <taxon>Pterygota</taxon>
        <taxon>Neoptera</taxon>
        <taxon>Endopterygota</taxon>
        <taxon>Coleoptera</taxon>
        <taxon>Polyphaga</taxon>
        <taxon>Elateriformia</taxon>
        <taxon>Elateroidea</taxon>
        <taxon>Elateridae</taxon>
        <taxon>Agrypninae</taxon>
        <taxon>Pyrophorini</taxon>
        <taxon>Ignelater</taxon>
    </lineage>
</organism>
<dbReference type="AlphaFoldDB" id="A0A8K0DH27"/>
<evidence type="ECO:0000313" key="2">
    <source>
        <dbReference type="Proteomes" id="UP000801492"/>
    </source>
</evidence>
<protein>
    <submittedName>
        <fullName evidence="1">Uncharacterized protein</fullName>
    </submittedName>
</protein>
<evidence type="ECO:0000313" key="1">
    <source>
        <dbReference type="EMBL" id="KAF2906068.1"/>
    </source>
</evidence>
<dbReference type="EMBL" id="VTPC01000028">
    <property type="protein sequence ID" value="KAF2906068.1"/>
    <property type="molecule type" value="Genomic_DNA"/>
</dbReference>
<reference evidence="1" key="1">
    <citation type="submission" date="2019-08" db="EMBL/GenBank/DDBJ databases">
        <title>The genome of the North American firefly Photinus pyralis.</title>
        <authorList>
            <consortium name="Photinus pyralis genome working group"/>
            <person name="Fallon T.R."/>
            <person name="Sander Lower S.E."/>
            <person name="Weng J.-K."/>
        </authorList>
    </citation>
    <scope>NUCLEOTIDE SEQUENCE</scope>
    <source>
        <strain evidence="1">TRF0915ILg1</strain>
        <tissue evidence="1">Whole body</tissue>
    </source>
</reference>
<feature type="non-terminal residue" evidence="1">
    <location>
        <position position="1"/>
    </location>
</feature>
<comment type="caution">
    <text evidence="1">The sequence shown here is derived from an EMBL/GenBank/DDBJ whole genome shotgun (WGS) entry which is preliminary data.</text>
</comment>
<sequence>TDEDTKQTFYDTIEESTNTVASFDMKIIIGDFIAKIDKEERNYEIAGKGDLHRKSNKNGQKLID</sequence>